<comment type="caution">
    <text evidence="1">The sequence shown here is derived from an EMBL/GenBank/DDBJ whole genome shotgun (WGS) entry which is preliminary data.</text>
</comment>
<gene>
    <name evidence="1" type="ORF">LCGC14_0076550</name>
</gene>
<sequence length="77" mass="8436">MTRHGTFTTPMSGRPLILSAMALTITLGSVVACTPTVRVEAPTEPITINLNVRIEHEIRVRVDRELDDIFAADSGLF</sequence>
<name>A0A0F9YLC9_9ZZZZ</name>
<organism evidence="1">
    <name type="scientific">marine sediment metagenome</name>
    <dbReference type="NCBI Taxonomy" id="412755"/>
    <lineage>
        <taxon>unclassified sequences</taxon>
        <taxon>metagenomes</taxon>
        <taxon>ecological metagenomes</taxon>
    </lineage>
</organism>
<dbReference type="PROSITE" id="PS51257">
    <property type="entry name" value="PROKAR_LIPOPROTEIN"/>
    <property type="match status" value="1"/>
</dbReference>
<proteinExistence type="predicted"/>
<dbReference type="AlphaFoldDB" id="A0A0F9YLC9"/>
<dbReference type="InterPro" id="IPR025985">
    <property type="entry name" value="YnbE"/>
</dbReference>
<dbReference type="EMBL" id="LAZR01000019">
    <property type="protein sequence ID" value="KKO05384.1"/>
    <property type="molecule type" value="Genomic_DNA"/>
</dbReference>
<protein>
    <recommendedName>
        <fullName evidence="2">YnbE-like lipoprotein</fullName>
    </recommendedName>
</protein>
<evidence type="ECO:0000313" key="1">
    <source>
        <dbReference type="EMBL" id="KKO05384.1"/>
    </source>
</evidence>
<evidence type="ECO:0008006" key="2">
    <source>
        <dbReference type="Google" id="ProtNLM"/>
    </source>
</evidence>
<reference evidence="1" key="1">
    <citation type="journal article" date="2015" name="Nature">
        <title>Complex archaea that bridge the gap between prokaryotes and eukaryotes.</title>
        <authorList>
            <person name="Spang A."/>
            <person name="Saw J.H."/>
            <person name="Jorgensen S.L."/>
            <person name="Zaremba-Niedzwiedzka K."/>
            <person name="Martijn J."/>
            <person name="Lind A.E."/>
            <person name="van Eijk R."/>
            <person name="Schleper C."/>
            <person name="Guy L."/>
            <person name="Ettema T.J."/>
        </authorList>
    </citation>
    <scope>NUCLEOTIDE SEQUENCE</scope>
</reference>
<dbReference type="Pfam" id="PF13617">
    <property type="entry name" value="Lipoprotein_19"/>
    <property type="match status" value="1"/>
</dbReference>
<accession>A0A0F9YLC9</accession>